<protein>
    <submittedName>
        <fullName evidence="2">Uncharacterized protein</fullName>
    </submittedName>
</protein>
<dbReference type="Proteomes" id="UP000838878">
    <property type="component" value="Chromosome 10"/>
</dbReference>
<dbReference type="AlphaFoldDB" id="A0A8J9V3W4"/>
<feature type="non-terminal residue" evidence="2">
    <location>
        <position position="777"/>
    </location>
</feature>
<dbReference type="OrthoDB" id="7483946at2759"/>
<reference evidence="2" key="1">
    <citation type="submission" date="2021-12" db="EMBL/GenBank/DDBJ databases">
        <authorList>
            <person name="Martin H S."/>
        </authorList>
    </citation>
    <scope>NUCLEOTIDE SEQUENCE</scope>
</reference>
<evidence type="ECO:0000313" key="2">
    <source>
        <dbReference type="EMBL" id="CAH0715453.1"/>
    </source>
</evidence>
<sequence length="777" mass="88176">MMLANKPEDNIFLNSNNAKMLLNLPPLLPKTARTKSTDSSCYCKNNQMPCKCACKQCLMISPYPFSSTQLIRNAKNKKKGDIDDLRLQNFKHAMDKSQNVLGSNLNIVIKIDFQLPNTSDGLYKQIVQDGEQDEVMPNEYMSTINLPFPYLNIPTPTDLAKYKGTPLDYASAPMHKIIIHKKKKSRTNNNSKRHKSKKVITFHSYKNDAQVKETDKMIFNNEALKNYTIYNKNSTVKVPENILPSANFSTNNVNISSTIELSNINATITYEPMNINNNISENNNSTRRIHNNENSIEIDSENNNAVTASSSIRLKRDASASATIGLRNESRLNTMKETRKYDKMSDNELLYWPDNNNNNSKIPSKNITALILDKETKKAKINLSHDKIQNTNRTLVLERAIFGDVDWDDTDSVVPIFMSFVGKYIRGILTFCSEKVCHSMKCAKKLCIHRICTPDLRYNNNGHCMGNNYTDSVATMESVMDLPSNITFEVVDILQDKMLGNLYGKIANEFYLSPWNTINITPLKIIDFETSGDIKVHSVPLEQFINLKKFSQDFNTHNKIRNLTPSINDEKDFLQRMVYSMGRKKIMKILTICDKNIELYNVIEGRGIGSTIWGWITYPFSWWRSDIGEIPPESDQLIGSTPINSLGDIEISKRNVTIWCNDQTCTTMRCERFGCVNVTCNIYDTDLIGECRNYNTAIIPEEPITIEHPDAATKPLSEDKGNEIIPKPPIVIPTTVPSIDDLSSTIEEHPLELEAVLSSTVSEKPDKEKPSELSNME</sequence>
<dbReference type="EMBL" id="OV170230">
    <property type="protein sequence ID" value="CAH0715453.1"/>
    <property type="molecule type" value="Genomic_DNA"/>
</dbReference>
<gene>
    <name evidence="2" type="ORF">BINO364_LOCUS2380</name>
</gene>
<feature type="region of interest" description="Disordered" evidence="1">
    <location>
        <begin position="756"/>
        <end position="777"/>
    </location>
</feature>
<keyword evidence="3" id="KW-1185">Reference proteome</keyword>
<accession>A0A8J9V3W4</accession>
<organism evidence="2 3">
    <name type="scientific">Brenthis ino</name>
    <name type="common">lesser marbled fritillary</name>
    <dbReference type="NCBI Taxonomy" id="405034"/>
    <lineage>
        <taxon>Eukaryota</taxon>
        <taxon>Metazoa</taxon>
        <taxon>Ecdysozoa</taxon>
        <taxon>Arthropoda</taxon>
        <taxon>Hexapoda</taxon>
        <taxon>Insecta</taxon>
        <taxon>Pterygota</taxon>
        <taxon>Neoptera</taxon>
        <taxon>Endopterygota</taxon>
        <taxon>Lepidoptera</taxon>
        <taxon>Glossata</taxon>
        <taxon>Ditrysia</taxon>
        <taxon>Papilionoidea</taxon>
        <taxon>Nymphalidae</taxon>
        <taxon>Heliconiinae</taxon>
        <taxon>Argynnini</taxon>
        <taxon>Brenthis</taxon>
    </lineage>
</organism>
<evidence type="ECO:0000256" key="1">
    <source>
        <dbReference type="SAM" id="MobiDB-lite"/>
    </source>
</evidence>
<proteinExistence type="predicted"/>
<evidence type="ECO:0000313" key="3">
    <source>
        <dbReference type="Proteomes" id="UP000838878"/>
    </source>
</evidence>
<name>A0A8J9V3W4_9NEOP</name>